<dbReference type="EMBL" id="JAMKPW020000016">
    <property type="protein sequence ID" value="KAK8210122.1"/>
    <property type="molecule type" value="Genomic_DNA"/>
</dbReference>
<keyword evidence="2" id="KW-1185">Reference proteome</keyword>
<reference evidence="1" key="1">
    <citation type="submission" date="2024-02" db="EMBL/GenBank/DDBJ databases">
        <title>Metagenome Assembled Genome of Zalaria obscura JY119.</title>
        <authorList>
            <person name="Vighnesh L."/>
            <person name="Jagadeeshwari U."/>
            <person name="Venkata Ramana C."/>
            <person name="Sasikala C."/>
        </authorList>
    </citation>
    <scope>NUCLEOTIDE SEQUENCE</scope>
    <source>
        <strain evidence="1">JY119</strain>
    </source>
</reference>
<accession>A0ACC3SFM5</accession>
<organism evidence="1 2">
    <name type="scientific">Zalaria obscura</name>
    <dbReference type="NCBI Taxonomy" id="2024903"/>
    <lineage>
        <taxon>Eukaryota</taxon>
        <taxon>Fungi</taxon>
        <taxon>Dikarya</taxon>
        <taxon>Ascomycota</taxon>
        <taxon>Pezizomycotina</taxon>
        <taxon>Dothideomycetes</taxon>
        <taxon>Dothideomycetidae</taxon>
        <taxon>Dothideales</taxon>
        <taxon>Zalariaceae</taxon>
        <taxon>Zalaria</taxon>
    </lineage>
</organism>
<proteinExistence type="predicted"/>
<evidence type="ECO:0000313" key="1">
    <source>
        <dbReference type="EMBL" id="KAK8210122.1"/>
    </source>
</evidence>
<dbReference type="Proteomes" id="UP001320706">
    <property type="component" value="Unassembled WGS sequence"/>
</dbReference>
<evidence type="ECO:0000313" key="2">
    <source>
        <dbReference type="Proteomes" id="UP001320706"/>
    </source>
</evidence>
<comment type="caution">
    <text evidence="1">The sequence shown here is derived from an EMBL/GenBank/DDBJ whole genome shotgun (WGS) entry which is preliminary data.</text>
</comment>
<name>A0ACC3SFM5_9PEZI</name>
<protein>
    <submittedName>
        <fullName evidence="1">Uncharacterized protein</fullName>
    </submittedName>
</protein>
<gene>
    <name evidence="1" type="ORF">M8818_003609</name>
</gene>
<sequence length="741" mass="81795">MRSLLLSPLLAFGLFSSVLATPQADLEGRIEAHEAALAVPQLKARQLEGGADSAATTDGGAGEGTTFNGQKVPAMTELSGKDLDESIAKGYWLVEFFSPYCHHCKAFAPTWQTLYEFYYTSDPLPASADSTDPQASLNSFTRYYDFKFAKVDCVVSADACSAHSIHSFPTIVLFKDGEKVKDNVGARDIKFMGKWVEETLETIRPGSRPAEGVKLPKAGADHSEGGKPAVSEEKDKDVAAGVLAGEKQNELATGTATATGTKSTLTATRVPQAKPTPNPMGKSVPLTAESFQHLVTTTSDPWFVKFYAPWCGHCQAMAPNWQGMARDMRNRLNVGEVNCDVEKRLCKDVRVKGYPTLLFFRGGERIEYDGLRGVGDLISFANKAVAVGDGVVDITAAEFEAMEKTEEVIFLYFYDHATTSEDFEALERLVLSLIGHAKLVKTSDPELCKRFKISTWPRLLVSRDGKPTYYTPLSPRDMRDFRKVLGWMQRNWLPIVPELTASNAREIMDGKLVVLGILSRDRADEFVIAKREIKNAALEWIDKQTQAFQLERQELRDAKQLRIEEAEDRNDQRALRSAKSIRINMDDIERKEVGFAWVDGVFWEKWIKTTYGISVRDGEKVIINDEDNRRYWDNTITGNPIVPSRTSILETLPKIVASPPKISPKSTGSAIGQFFFKLRSSFSSHPILSLGVVIGIIIGVGMWGRGQIRKGKGFGNTGSFFQLDGEKGALLGGNVGGAKAD</sequence>